<dbReference type="InterPro" id="IPR001192">
    <property type="entry name" value="PI-PLC_fam"/>
</dbReference>
<dbReference type="PRINTS" id="PR00390">
    <property type="entry name" value="PHPHLIPASEC"/>
</dbReference>
<dbReference type="PROSITE" id="PS50008">
    <property type="entry name" value="PIPLC_Y_DOMAIN"/>
    <property type="match status" value="1"/>
</dbReference>
<keyword evidence="3 7" id="KW-0442">Lipid degradation</keyword>
<evidence type="ECO:0000313" key="12">
    <source>
        <dbReference type="Proteomes" id="UP000799779"/>
    </source>
</evidence>
<reference evidence="11" key="1">
    <citation type="journal article" date="2020" name="Stud. Mycol.">
        <title>101 Dothideomycetes genomes: a test case for predicting lifestyles and emergence of pathogens.</title>
        <authorList>
            <person name="Haridas S."/>
            <person name="Albert R."/>
            <person name="Binder M."/>
            <person name="Bloem J."/>
            <person name="Labutti K."/>
            <person name="Salamov A."/>
            <person name="Andreopoulos B."/>
            <person name="Baker S."/>
            <person name="Barry K."/>
            <person name="Bills G."/>
            <person name="Bluhm B."/>
            <person name="Cannon C."/>
            <person name="Castanera R."/>
            <person name="Culley D."/>
            <person name="Daum C."/>
            <person name="Ezra D."/>
            <person name="Gonzalez J."/>
            <person name="Henrissat B."/>
            <person name="Kuo A."/>
            <person name="Liang C."/>
            <person name="Lipzen A."/>
            <person name="Lutzoni F."/>
            <person name="Magnuson J."/>
            <person name="Mondo S."/>
            <person name="Nolan M."/>
            <person name="Ohm R."/>
            <person name="Pangilinan J."/>
            <person name="Park H.-J."/>
            <person name="Ramirez L."/>
            <person name="Alfaro M."/>
            <person name="Sun H."/>
            <person name="Tritt A."/>
            <person name="Yoshinaga Y."/>
            <person name="Zwiers L.-H."/>
            <person name="Turgeon B."/>
            <person name="Goodwin S."/>
            <person name="Spatafora J."/>
            <person name="Crous P."/>
            <person name="Grigoriev I."/>
        </authorList>
    </citation>
    <scope>NUCLEOTIDE SEQUENCE</scope>
    <source>
        <strain evidence="11">CBS 123094</strain>
    </source>
</reference>
<accession>A0A6A5WRQ6</accession>
<name>A0A6A5WRQ6_9PLEO</name>
<dbReference type="GO" id="GO:0004435">
    <property type="term" value="F:phosphatidylinositol-4,5-bisphosphate phospholipase C activity"/>
    <property type="evidence" value="ECO:0007669"/>
    <property type="project" value="UniProtKB-EC"/>
</dbReference>
<dbReference type="PROSITE" id="PS50004">
    <property type="entry name" value="C2"/>
    <property type="match status" value="1"/>
</dbReference>
<dbReference type="GO" id="GO:0051209">
    <property type="term" value="P:release of sequestered calcium ion into cytosol"/>
    <property type="evidence" value="ECO:0007669"/>
    <property type="project" value="TreeGrafter"/>
</dbReference>
<dbReference type="GO" id="GO:0016042">
    <property type="term" value="P:lipid catabolic process"/>
    <property type="evidence" value="ECO:0007669"/>
    <property type="project" value="UniProtKB-KW"/>
</dbReference>
<dbReference type="Proteomes" id="UP000799779">
    <property type="component" value="Unassembled WGS sequence"/>
</dbReference>
<dbReference type="Gene3D" id="2.60.40.150">
    <property type="entry name" value="C2 domain"/>
    <property type="match status" value="1"/>
</dbReference>
<evidence type="ECO:0000256" key="6">
    <source>
        <dbReference type="ARBA" id="ARBA00059664"/>
    </source>
</evidence>
<dbReference type="SUPFAM" id="SSF51695">
    <property type="entry name" value="PLC-like phosphodiesterases"/>
    <property type="match status" value="1"/>
</dbReference>
<dbReference type="InterPro" id="IPR000008">
    <property type="entry name" value="C2_dom"/>
</dbReference>
<keyword evidence="4 7" id="KW-0443">Lipid metabolism</keyword>
<evidence type="ECO:0000259" key="9">
    <source>
        <dbReference type="PROSITE" id="PS50004"/>
    </source>
</evidence>
<evidence type="ECO:0000313" key="11">
    <source>
        <dbReference type="EMBL" id="KAF2004227.1"/>
    </source>
</evidence>
<dbReference type="InterPro" id="IPR017946">
    <property type="entry name" value="PLC-like_Pdiesterase_TIM-brl"/>
</dbReference>
<dbReference type="Pfam" id="PF00388">
    <property type="entry name" value="PI-PLC-X"/>
    <property type="match status" value="1"/>
</dbReference>
<comment type="catalytic activity">
    <reaction evidence="1 7">
        <text>a 1,2-diacyl-sn-glycero-3-phospho-(1D-myo-inositol-4,5-bisphosphate) + H2O = 1D-myo-inositol 1,4,5-trisphosphate + a 1,2-diacyl-sn-glycerol + H(+)</text>
        <dbReference type="Rhea" id="RHEA:33179"/>
        <dbReference type="ChEBI" id="CHEBI:15377"/>
        <dbReference type="ChEBI" id="CHEBI:15378"/>
        <dbReference type="ChEBI" id="CHEBI:17815"/>
        <dbReference type="ChEBI" id="CHEBI:58456"/>
        <dbReference type="ChEBI" id="CHEBI:203600"/>
        <dbReference type="EC" id="3.1.4.11"/>
    </reaction>
</comment>
<evidence type="ECO:0000256" key="5">
    <source>
        <dbReference type="ARBA" id="ARBA00023224"/>
    </source>
</evidence>
<dbReference type="FunFam" id="3.20.20.190:FF:000039">
    <property type="entry name" value="Phosphoinositide phospholipase C"/>
    <property type="match status" value="1"/>
</dbReference>
<dbReference type="SMART" id="SM00149">
    <property type="entry name" value="PLCYc"/>
    <property type="match status" value="1"/>
</dbReference>
<evidence type="ECO:0000256" key="2">
    <source>
        <dbReference type="ARBA" id="ARBA00022801"/>
    </source>
</evidence>
<feature type="domain" description="PI-PLC Y-box" evidence="10">
    <location>
        <begin position="301"/>
        <end position="418"/>
    </location>
</feature>
<evidence type="ECO:0000256" key="7">
    <source>
        <dbReference type="RuleBase" id="RU361133"/>
    </source>
</evidence>
<evidence type="ECO:0000256" key="3">
    <source>
        <dbReference type="ARBA" id="ARBA00022963"/>
    </source>
</evidence>
<dbReference type="OrthoDB" id="269822at2759"/>
<evidence type="ECO:0000256" key="8">
    <source>
        <dbReference type="SAM" id="MobiDB-lite"/>
    </source>
</evidence>
<organism evidence="11 12">
    <name type="scientific">Amniculicola lignicola CBS 123094</name>
    <dbReference type="NCBI Taxonomy" id="1392246"/>
    <lineage>
        <taxon>Eukaryota</taxon>
        <taxon>Fungi</taxon>
        <taxon>Dikarya</taxon>
        <taxon>Ascomycota</taxon>
        <taxon>Pezizomycotina</taxon>
        <taxon>Dothideomycetes</taxon>
        <taxon>Pleosporomycetidae</taxon>
        <taxon>Pleosporales</taxon>
        <taxon>Amniculicolaceae</taxon>
        <taxon>Amniculicola</taxon>
    </lineage>
</organism>
<gene>
    <name evidence="11" type="ORF">P154DRAFT_51483</name>
</gene>
<dbReference type="PANTHER" id="PTHR10336:SF169">
    <property type="entry name" value="PHOSPHOINOSITIDE PHOSPHOLIPASE C"/>
    <property type="match status" value="1"/>
</dbReference>
<dbReference type="EMBL" id="ML977568">
    <property type="protein sequence ID" value="KAF2004227.1"/>
    <property type="molecule type" value="Genomic_DNA"/>
</dbReference>
<dbReference type="SUPFAM" id="SSF49562">
    <property type="entry name" value="C2 domain (Calcium/lipid-binding domain, CaLB)"/>
    <property type="match status" value="1"/>
</dbReference>
<dbReference type="InterPro" id="IPR001711">
    <property type="entry name" value="PLipase_C_Pinositol-sp_Y"/>
</dbReference>
<dbReference type="EC" id="3.1.4.11" evidence="7"/>
<dbReference type="Pfam" id="PF00387">
    <property type="entry name" value="PI-PLC-Y"/>
    <property type="match status" value="1"/>
</dbReference>
<keyword evidence="2 7" id="KW-0378">Hydrolase</keyword>
<dbReference type="PANTHER" id="PTHR10336">
    <property type="entry name" value="PHOSPHOINOSITIDE-SPECIFIC PHOSPHOLIPASE C FAMILY PROTEIN"/>
    <property type="match status" value="1"/>
</dbReference>
<comment type="function">
    <text evidence="6">The production of the second messenger molecules diacylglycerol (DAG) and inositol 1,4,5-trisphosphate (IP3) is mediated by activated phosphatidylinositol-specific phospholipase C enzymes.</text>
</comment>
<dbReference type="SMART" id="SM00148">
    <property type="entry name" value="PLCXc"/>
    <property type="match status" value="1"/>
</dbReference>
<dbReference type="InterPro" id="IPR035892">
    <property type="entry name" value="C2_domain_sf"/>
</dbReference>
<dbReference type="PROSITE" id="PS50007">
    <property type="entry name" value="PIPLC_X_DOMAIN"/>
    <property type="match status" value="1"/>
</dbReference>
<feature type="region of interest" description="Disordered" evidence="8">
    <location>
        <begin position="263"/>
        <end position="289"/>
    </location>
</feature>
<dbReference type="GO" id="GO:0048015">
    <property type="term" value="P:phosphatidylinositol-mediated signaling"/>
    <property type="evidence" value="ECO:0007669"/>
    <property type="project" value="TreeGrafter"/>
</dbReference>
<dbReference type="Gene3D" id="3.20.20.190">
    <property type="entry name" value="Phosphatidylinositol (PI) phosphodiesterase"/>
    <property type="match status" value="1"/>
</dbReference>
<dbReference type="AlphaFoldDB" id="A0A6A5WRQ6"/>
<keyword evidence="5" id="KW-0807">Transducer</keyword>
<sequence>MSELISGIAKLTPFSKKPQVDEDDVGEVIDANTVAGGGHASRQSAITKDQLRVSHALKTFLIKEDVLSEDEAGLESDHPTPALQALLNKPHIRVPPEVLDRRYPLPDYFISSSHNTYLMAHQLFGESSATAYETALGTGSRCVEIDAWDGEENRDEPKVTHGYTLVSNIPFRKVCEVIRDVVDKEATEERKPSPIVLSLENHCDAYGQARLAQIMKEVWGDRLLSRTVREKGSQEQAGLGEHVTLAELGAKIVVIVEYHLPNEQASSDDSSSSEDEEDRRAQEQYRERKKTAGAGIIVPELAELGVYAQSVKPVNNSWFESALENAPHHQLVNVSETGLRAHMPAHSAKIARHNSQHLMRIFPKGTRISSANLKPVPFWGIGAQICALNWQTFGASSQLNEALFSGSGGYVLKPAALRAGGDGNLNTARKRKLCLHVAGATDIPLPTNRDDDPKPYVTCTLVHPSELDNIPPKRKTAPYKPHKMTSFLHRENPPATDPIWKEVLEWEYEDNDLTFLRLLIKSDDSFASNPTFAVAALRLMYAVPGWNFIRMLDLKGHETKCTLLIKLDFEDL</sequence>
<dbReference type="CDD" id="cd08598">
    <property type="entry name" value="PI-PLC1c_yeast"/>
    <property type="match status" value="1"/>
</dbReference>
<proteinExistence type="predicted"/>
<evidence type="ECO:0000259" key="10">
    <source>
        <dbReference type="PROSITE" id="PS50008"/>
    </source>
</evidence>
<dbReference type="InterPro" id="IPR000909">
    <property type="entry name" value="PLipase_C_PInositol-sp_X_dom"/>
</dbReference>
<evidence type="ECO:0000256" key="1">
    <source>
        <dbReference type="ARBA" id="ARBA00001195"/>
    </source>
</evidence>
<evidence type="ECO:0000256" key="4">
    <source>
        <dbReference type="ARBA" id="ARBA00023098"/>
    </source>
</evidence>
<feature type="domain" description="C2" evidence="9">
    <location>
        <begin position="413"/>
        <end position="553"/>
    </location>
</feature>
<keyword evidence="12" id="KW-1185">Reference proteome</keyword>
<protein>
    <recommendedName>
        <fullName evidence="7">Phosphoinositide phospholipase C</fullName>
        <ecNumber evidence="7">3.1.4.11</ecNumber>
    </recommendedName>
</protein>